<dbReference type="GO" id="GO:1990918">
    <property type="term" value="P:double-strand break repair involved in meiotic recombination"/>
    <property type="evidence" value="ECO:0007669"/>
    <property type="project" value="TreeGrafter"/>
</dbReference>
<organism evidence="11 12">
    <name type="scientific">Babesia divergens</name>
    <dbReference type="NCBI Taxonomy" id="32595"/>
    <lineage>
        <taxon>Eukaryota</taxon>
        <taxon>Sar</taxon>
        <taxon>Alveolata</taxon>
        <taxon>Apicomplexa</taxon>
        <taxon>Aconoidasida</taxon>
        <taxon>Piroplasmida</taxon>
        <taxon>Babesiidae</taxon>
        <taxon>Babesia</taxon>
    </lineage>
</organism>
<dbReference type="Proteomes" id="UP001195914">
    <property type="component" value="Unassembled WGS sequence"/>
</dbReference>
<reference evidence="11" key="1">
    <citation type="journal article" date="2014" name="Nucleic Acids Res.">
        <title>The evolutionary dynamics of variant antigen genes in Babesia reveal a history of genomic innovation underlying host-parasite interaction.</title>
        <authorList>
            <person name="Jackson A.P."/>
            <person name="Otto T.D."/>
            <person name="Darby A."/>
            <person name="Ramaprasad A."/>
            <person name="Xia D."/>
            <person name="Echaide I.E."/>
            <person name="Farber M."/>
            <person name="Gahlot S."/>
            <person name="Gamble J."/>
            <person name="Gupta D."/>
            <person name="Gupta Y."/>
            <person name="Jackson L."/>
            <person name="Malandrin L."/>
            <person name="Malas T.B."/>
            <person name="Moussa E."/>
            <person name="Nair M."/>
            <person name="Reid A.J."/>
            <person name="Sanders M."/>
            <person name="Sharma J."/>
            <person name="Tracey A."/>
            <person name="Quail M.A."/>
            <person name="Weir W."/>
            <person name="Wastling J.M."/>
            <person name="Hall N."/>
            <person name="Willadsen P."/>
            <person name="Lingelbach K."/>
            <person name="Shiels B."/>
            <person name="Tait A."/>
            <person name="Berriman M."/>
            <person name="Allred D.R."/>
            <person name="Pain A."/>
        </authorList>
    </citation>
    <scope>NUCLEOTIDE SEQUENCE</scope>
    <source>
        <strain evidence="11">1802A</strain>
    </source>
</reference>
<dbReference type="GO" id="GO:0003678">
    <property type="term" value="F:DNA helicase activity"/>
    <property type="evidence" value="ECO:0007669"/>
    <property type="project" value="InterPro"/>
</dbReference>
<dbReference type="PANTHER" id="PTHR11472">
    <property type="entry name" value="DNA REPAIR DEAD HELICASE RAD3/XP-D SUBFAMILY MEMBER"/>
    <property type="match status" value="1"/>
</dbReference>
<dbReference type="SMART" id="SM00488">
    <property type="entry name" value="DEXDc2"/>
    <property type="match status" value="1"/>
</dbReference>
<dbReference type="SMART" id="SM00487">
    <property type="entry name" value="DEXDc"/>
    <property type="match status" value="1"/>
</dbReference>
<dbReference type="InterPro" id="IPR010614">
    <property type="entry name" value="RAD3-like_helicase_DEAD"/>
</dbReference>
<evidence type="ECO:0000256" key="3">
    <source>
        <dbReference type="ARBA" id="ARBA00022801"/>
    </source>
</evidence>
<dbReference type="GO" id="GO:0006289">
    <property type="term" value="P:nucleotide-excision repair"/>
    <property type="evidence" value="ECO:0007669"/>
    <property type="project" value="TreeGrafter"/>
</dbReference>
<dbReference type="InterPro" id="IPR045028">
    <property type="entry name" value="DinG/Rad3-like"/>
</dbReference>
<evidence type="ECO:0000256" key="8">
    <source>
        <dbReference type="ARBA" id="ARBA00023235"/>
    </source>
</evidence>
<dbReference type="GO" id="GO:0046872">
    <property type="term" value="F:metal ion binding"/>
    <property type="evidence" value="ECO:0007669"/>
    <property type="project" value="UniProtKB-KW"/>
</dbReference>
<evidence type="ECO:0000256" key="9">
    <source>
        <dbReference type="SAM" id="MobiDB-lite"/>
    </source>
</evidence>
<dbReference type="SMART" id="SM00491">
    <property type="entry name" value="HELICc2"/>
    <property type="match status" value="1"/>
</dbReference>
<protein>
    <recommendedName>
        <fullName evidence="10">Helicase ATP-binding domain-containing protein</fullName>
    </recommendedName>
</protein>
<proteinExistence type="predicted"/>
<dbReference type="Pfam" id="PF06733">
    <property type="entry name" value="DEAD_2"/>
    <property type="match status" value="3"/>
</dbReference>
<dbReference type="AlphaFoldDB" id="A0AAD9G7G8"/>
<dbReference type="InterPro" id="IPR014013">
    <property type="entry name" value="Helic_SF1/SF2_ATP-bd_DinG/Rad3"/>
</dbReference>
<dbReference type="GO" id="GO:0005634">
    <property type="term" value="C:nucleus"/>
    <property type="evidence" value="ECO:0007669"/>
    <property type="project" value="TreeGrafter"/>
</dbReference>
<evidence type="ECO:0000256" key="2">
    <source>
        <dbReference type="ARBA" id="ARBA00022741"/>
    </source>
</evidence>
<keyword evidence="8" id="KW-0413">Isomerase</keyword>
<feature type="domain" description="Helicase ATP-binding" evidence="10">
    <location>
        <begin position="177"/>
        <end position="626"/>
    </location>
</feature>
<keyword evidence="12" id="KW-1185">Reference proteome</keyword>
<dbReference type="GO" id="GO:0005524">
    <property type="term" value="F:ATP binding"/>
    <property type="evidence" value="ECO:0007669"/>
    <property type="project" value="UniProtKB-KW"/>
</dbReference>
<evidence type="ECO:0000313" key="11">
    <source>
        <dbReference type="EMBL" id="KAK1933164.1"/>
    </source>
</evidence>
<feature type="region of interest" description="Disordered" evidence="9">
    <location>
        <begin position="240"/>
        <end position="302"/>
    </location>
</feature>
<keyword evidence="7" id="KW-0411">Iron-sulfur</keyword>
<dbReference type="EMBL" id="JAHBMH010000073">
    <property type="protein sequence ID" value="KAK1933164.1"/>
    <property type="molecule type" value="Genomic_DNA"/>
</dbReference>
<comment type="caution">
    <text evidence="11">The sequence shown here is derived from an EMBL/GenBank/DDBJ whole genome shotgun (WGS) entry which is preliminary data.</text>
</comment>
<keyword evidence="3" id="KW-0378">Hydrolase</keyword>
<dbReference type="Gene3D" id="3.40.50.300">
    <property type="entry name" value="P-loop containing nucleotide triphosphate hydrolases"/>
    <property type="match status" value="2"/>
</dbReference>
<dbReference type="InterPro" id="IPR006555">
    <property type="entry name" value="ATP-dep_Helicase_C"/>
</dbReference>
<dbReference type="GO" id="GO:0003677">
    <property type="term" value="F:DNA binding"/>
    <property type="evidence" value="ECO:0007669"/>
    <property type="project" value="InterPro"/>
</dbReference>
<gene>
    <name evidence="11" type="ORF">X943_002464</name>
</gene>
<dbReference type="PANTHER" id="PTHR11472:SF47">
    <property type="entry name" value="FANCONI ANEMIA GROUP J PROTEIN"/>
    <property type="match status" value="1"/>
</dbReference>
<keyword evidence="1" id="KW-0479">Metal-binding</keyword>
<evidence type="ECO:0000256" key="1">
    <source>
        <dbReference type="ARBA" id="ARBA00022723"/>
    </source>
</evidence>
<evidence type="ECO:0000259" key="10">
    <source>
        <dbReference type="PROSITE" id="PS51193"/>
    </source>
</evidence>
<dbReference type="GO" id="GO:0016818">
    <property type="term" value="F:hydrolase activity, acting on acid anhydrides, in phosphorus-containing anhydrides"/>
    <property type="evidence" value="ECO:0007669"/>
    <property type="project" value="InterPro"/>
</dbReference>
<dbReference type="Pfam" id="PF13307">
    <property type="entry name" value="Helicase_C_2"/>
    <property type="match status" value="1"/>
</dbReference>
<dbReference type="SUPFAM" id="SSF52540">
    <property type="entry name" value="P-loop containing nucleoside triphosphate hydrolases"/>
    <property type="match status" value="2"/>
</dbReference>
<accession>A0AAD9G7G8</accession>
<dbReference type="PROSITE" id="PS51193">
    <property type="entry name" value="HELICASE_ATP_BIND_2"/>
    <property type="match status" value="1"/>
</dbReference>
<keyword evidence="2" id="KW-0547">Nucleotide-binding</keyword>
<dbReference type="InterPro" id="IPR027417">
    <property type="entry name" value="P-loop_NTPase"/>
</dbReference>
<keyword evidence="4" id="KW-0347">Helicase</keyword>
<evidence type="ECO:0000256" key="4">
    <source>
        <dbReference type="ARBA" id="ARBA00022806"/>
    </source>
</evidence>
<dbReference type="InterPro" id="IPR006554">
    <property type="entry name" value="Helicase-like_DEXD_c2"/>
</dbReference>
<evidence type="ECO:0000256" key="7">
    <source>
        <dbReference type="ARBA" id="ARBA00023014"/>
    </source>
</evidence>
<sequence length="1074" mass="121666">MDMDQDENHGDIRDEDRTQLFSNGESIRFPMEDPPDVRALNITIGKRRGEYNARSLFLEAQDVLRIYKRHGAINDDYISLMKIDAVRQLFIHLDKLYKMHKIPLGEVFARALYDYILLPRAVKNKNVIIKASSPVRAAVLIKDETVKHDGGEHNDLNHAEDGVVSWDKIQLERNIAGIKVLFPFPTMSKPQIQIISKLIHGVKNAEHVVLESPTGTGKTAAILSGLLSWLYQAQIQSQSPNPEYAGGSTAAYEPSTPSSKGGESITPKDELATEKPTVNETSTPKRDAAEQSDSSSTSRTRVVYLTRTHVQIRQVMDAIKRSGFTPRSCSIASRLQLCIYKPDKENHNGGEEDSEIDMDGMKQQDRVNAMCQILVNNADRVRPDAGRGYDTCSGLKPMTNSKQKNQVCPYYVNMGCKNYAIATALRVLSKDNATWDIEDLVNFGSQPINEEASLGCRCDERDKPKVEKKHRNMDITTYFAQESEQDEKQWKQGVCPYYTAKAIAQIADFVVCPYPYIVDPHMVVKGSTIANKVATALLTGNKYEDLRHEIMDVINEKTNISGTQHNGLFGNMKNTVLVFDEGHNLENSCIEEASWDIELGKLKAIIKWLLTIRAKVRSMGDSILHHFGEGKSAAKLVLQLNGALSRVVLFLQELVGNFERFIQSIPEAETTYPNKDLNERVLYSWDRYEQSEDPLGGSHGFLQAFDLEIVKVYIVYCSVLQIISHAKVIGLIGIKFIEEYRFQLEYMLAIMVLLCHRPECYNVLILTTNDKKYSLGLWLMNPSAMFSELSMNVRSIVIASGTLSPIPAMVASLGNEFEARLKNNIISATQTLSKDQFALYTLTNFEDRHDEGDVIECNYKRLKQNNFLIQLGNAIASLLEVLPGGTLVFFPNRNAITKCIEIWKATPYQRSDGAIEKATILERMMQCKDMNLYQEPSEAAQFAQMIKELQERKLFVMLAVYRSHASEGLNLKLSSLILVGLPFPSIVAPKIDMARRYHRANSEKYNWYLRETYRAVNQSIGRCIRTKHDKGVVILMDRRYTRDRDCLSPWVHPYSRTHRSVNSVKHSIRTTFTF</sequence>
<evidence type="ECO:0000256" key="5">
    <source>
        <dbReference type="ARBA" id="ARBA00022840"/>
    </source>
</evidence>
<reference evidence="11" key="2">
    <citation type="submission" date="2021-05" db="EMBL/GenBank/DDBJ databases">
        <authorList>
            <person name="Pain A."/>
        </authorList>
    </citation>
    <scope>NUCLEOTIDE SEQUENCE</scope>
    <source>
        <strain evidence="11">1802A</strain>
    </source>
</reference>
<evidence type="ECO:0000256" key="6">
    <source>
        <dbReference type="ARBA" id="ARBA00023004"/>
    </source>
</evidence>
<dbReference type="GO" id="GO:0051536">
    <property type="term" value="F:iron-sulfur cluster binding"/>
    <property type="evidence" value="ECO:0007669"/>
    <property type="project" value="UniProtKB-KW"/>
</dbReference>
<dbReference type="InterPro" id="IPR014001">
    <property type="entry name" value="Helicase_ATP-bd"/>
</dbReference>
<evidence type="ECO:0000313" key="12">
    <source>
        <dbReference type="Proteomes" id="UP001195914"/>
    </source>
</evidence>
<keyword evidence="6" id="KW-0408">Iron</keyword>
<name>A0AAD9G7G8_BABDI</name>
<keyword evidence="5" id="KW-0067">ATP-binding</keyword>